<dbReference type="RefSeq" id="XP_027613412.1">
    <property type="nucleotide sequence ID" value="XM_027757611.1"/>
</dbReference>
<dbReference type="STRING" id="139825.A0A401GK26"/>
<gene>
    <name evidence="2" type="ORF">SCP_0408830</name>
</gene>
<dbReference type="Proteomes" id="UP000287166">
    <property type="component" value="Unassembled WGS sequence"/>
</dbReference>
<dbReference type="EMBL" id="BFAD01000004">
    <property type="protein sequence ID" value="GBE82499.1"/>
    <property type="molecule type" value="Genomic_DNA"/>
</dbReference>
<comment type="caution">
    <text evidence="2">The sequence shown here is derived from an EMBL/GenBank/DDBJ whole genome shotgun (WGS) entry which is preliminary data.</text>
</comment>
<evidence type="ECO:0000256" key="1">
    <source>
        <dbReference type="SAM" id="MobiDB-lite"/>
    </source>
</evidence>
<reference evidence="2 3" key="1">
    <citation type="journal article" date="2018" name="Sci. Rep.">
        <title>Genome sequence of the cauliflower mushroom Sparassis crispa (Hanabiratake) and its association with beneficial usage.</title>
        <authorList>
            <person name="Kiyama R."/>
            <person name="Furutani Y."/>
            <person name="Kawaguchi K."/>
            <person name="Nakanishi T."/>
        </authorList>
    </citation>
    <scope>NUCLEOTIDE SEQUENCE [LARGE SCALE GENOMIC DNA]</scope>
</reference>
<evidence type="ECO:0000313" key="3">
    <source>
        <dbReference type="Proteomes" id="UP000287166"/>
    </source>
</evidence>
<dbReference type="Gene3D" id="1.20.120.1530">
    <property type="match status" value="1"/>
</dbReference>
<protein>
    <submittedName>
        <fullName evidence="2">Uncharacterized protein</fullName>
    </submittedName>
</protein>
<dbReference type="OrthoDB" id="10266508at2759"/>
<accession>A0A401GK26</accession>
<sequence>MLTTSAVHQPSLYKKSQCGLKTDEDAMYEGHRLAAQGATRKLHMTTDVSMQTHRRHRLKFGFSGGVVATRGGGMWKVLADNVILMAMNLTNRGRSSVEVTKRARTPGGQTGPIRKGGHSRQSGSRYGRALVLDAEGTWRELMGVINKLAANLTNQVRSIAKVTKAVALGDLSKQIDVDVHGS</sequence>
<dbReference type="AlphaFoldDB" id="A0A401GK26"/>
<feature type="region of interest" description="Disordered" evidence="1">
    <location>
        <begin position="95"/>
        <end position="125"/>
    </location>
</feature>
<dbReference type="GeneID" id="38779416"/>
<evidence type="ECO:0000313" key="2">
    <source>
        <dbReference type="EMBL" id="GBE82499.1"/>
    </source>
</evidence>
<keyword evidence="3" id="KW-1185">Reference proteome</keyword>
<dbReference type="InParanoid" id="A0A401GK26"/>
<proteinExistence type="predicted"/>
<name>A0A401GK26_9APHY</name>
<organism evidence="2 3">
    <name type="scientific">Sparassis crispa</name>
    <dbReference type="NCBI Taxonomy" id="139825"/>
    <lineage>
        <taxon>Eukaryota</taxon>
        <taxon>Fungi</taxon>
        <taxon>Dikarya</taxon>
        <taxon>Basidiomycota</taxon>
        <taxon>Agaricomycotina</taxon>
        <taxon>Agaricomycetes</taxon>
        <taxon>Polyporales</taxon>
        <taxon>Sparassidaceae</taxon>
        <taxon>Sparassis</taxon>
    </lineage>
</organism>